<evidence type="ECO:0000313" key="2">
    <source>
        <dbReference type="Proteomes" id="UP000887013"/>
    </source>
</evidence>
<protein>
    <submittedName>
        <fullName evidence="1">PiggyBac transposable element-derived protein 4</fullName>
    </submittedName>
</protein>
<organism evidence="1 2">
    <name type="scientific">Nephila pilipes</name>
    <name type="common">Giant wood spider</name>
    <name type="synonym">Nephila maculata</name>
    <dbReference type="NCBI Taxonomy" id="299642"/>
    <lineage>
        <taxon>Eukaryota</taxon>
        <taxon>Metazoa</taxon>
        <taxon>Ecdysozoa</taxon>
        <taxon>Arthropoda</taxon>
        <taxon>Chelicerata</taxon>
        <taxon>Arachnida</taxon>
        <taxon>Araneae</taxon>
        <taxon>Araneomorphae</taxon>
        <taxon>Entelegynae</taxon>
        <taxon>Araneoidea</taxon>
        <taxon>Nephilidae</taxon>
        <taxon>Nephila</taxon>
    </lineage>
</organism>
<dbReference type="AlphaFoldDB" id="A0A8X6QN64"/>
<sequence length="183" mass="20700">MASSSLKRYIDNLDSSTKDEDFEGIDTSDAGNARDWCEITASGRSGPPRFPFTGTPGVTFPVNINYTPLDMLEMFLDSNLMDIIVKETNNYAEEERKENRAKISRISNSRCRSVLHKYDKAASGLKNVGRPLTIDNPARLTERHFIAYIPPTPAKREPTRQCKVCCSKKFTRQLSLTEPHVLR</sequence>
<reference evidence="1" key="1">
    <citation type="submission" date="2020-08" db="EMBL/GenBank/DDBJ databases">
        <title>Multicomponent nature underlies the extraordinary mechanical properties of spider dragline silk.</title>
        <authorList>
            <person name="Kono N."/>
            <person name="Nakamura H."/>
            <person name="Mori M."/>
            <person name="Yoshida Y."/>
            <person name="Ohtoshi R."/>
            <person name="Malay A.D."/>
            <person name="Moran D.A.P."/>
            <person name="Tomita M."/>
            <person name="Numata K."/>
            <person name="Arakawa K."/>
        </authorList>
    </citation>
    <scope>NUCLEOTIDE SEQUENCE</scope>
</reference>
<proteinExistence type="predicted"/>
<accession>A0A8X6QN64</accession>
<dbReference type="Proteomes" id="UP000887013">
    <property type="component" value="Unassembled WGS sequence"/>
</dbReference>
<keyword evidence="2" id="KW-1185">Reference proteome</keyword>
<dbReference type="EMBL" id="BMAW01082208">
    <property type="protein sequence ID" value="GFU28012.1"/>
    <property type="molecule type" value="Genomic_DNA"/>
</dbReference>
<comment type="caution">
    <text evidence="1">The sequence shown here is derived from an EMBL/GenBank/DDBJ whole genome shotgun (WGS) entry which is preliminary data.</text>
</comment>
<gene>
    <name evidence="1" type="primary">X975_04112</name>
    <name evidence="1" type="ORF">NPIL_188361</name>
</gene>
<evidence type="ECO:0000313" key="1">
    <source>
        <dbReference type="EMBL" id="GFU28012.1"/>
    </source>
</evidence>
<name>A0A8X6QN64_NEPPI</name>